<proteinExistence type="predicted"/>
<dbReference type="AlphaFoldDB" id="I1NMW7"/>
<protein>
    <submittedName>
        <fullName evidence="1">Uncharacterized protein</fullName>
    </submittedName>
</protein>
<organism evidence="1 2">
    <name type="scientific">Oryza glaberrima</name>
    <name type="common">African rice</name>
    <dbReference type="NCBI Taxonomy" id="4538"/>
    <lineage>
        <taxon>Eukaryota</taxon>
        <taxon>Viridiplantae</taxon>
        <taxon>Streptophyta</taxon>
        <taxon>Embryophyta</taxon>
        <taxon>Tracheophyta</taxon>
        <taxon>Spermatophyta</taxon>
        <taxon>Magnoliopsida</taxon>
        <taxon>Liliopsida</taxon>
        <taxon>Poales</taxon>
        <taxon>Poaceae</taxon>
        <taxon>BOP clade</taxon>
        <taxon>Oryzoideae</taxon>
        <taxon>Oryzeae</taxon>
        <taxon>Oryzinae</taxon>
        <taxon>Oryza</taxon>
    </lineage>
</organism>
<reference evidence="1" key="1">
    <citation type="submission" date="2015-06" db="UniProtKB">
        <authorList>
            <consortium name="EnsemblPlants"/>
        </authorList>
    </citation>
    <scope>IDENTIFICATION</scope>
</reference>
<evidence type="ECO:0000313" key="2">
    <source>
        <dbReference type="Proteomes" id="UP000007306"/>
    </source>
</evidence>
<dbReference type="Proteomes" id="UP000007306">
    <property type="component" value="Chromosome 1"/>
</dbReference>
<dbReference type="EnsemblPlants" id="ORGLA01G0120700.1">
    <property type="protein sequence ID" value="ORGLA01G0120700.1"/>
    <property type="gene ID" value="ORGLA01G0120700"/>
</dbReference>
<name>I1NMW7_ORYGL</name>
<dbReference type="HOGENOM" id="CLU_2546325_0_0_1"/>
<evidence type="ECO:0000313" key="1">
    <source>
        <dbReference type="EnsemblPlants" id="ORGLA01G0120700.1"/>
    </source>
</evidence>
<keyword evidence="2" id="KW-1185">Reference proteome</keyword>
<reference evidence="1 2" key="2">
    <citation type="submission" date="2018-04" db="EMBL/GenBank/DDBJ databases">
        <title>OglaRS2 (Oryza glaberrima Reference Sequence Version 2).</title>
        <authorList>
            <person name="Zhang J."/>
            <person name="Kudrna D."/>
            <person name="Lee S."/>
            <person name="Talag J."/>
            <person name="Rajasekar S."/>
            <person name="Wing R.A."/>
        </authorList>
    </citation>
    <scope>NUCLEOTIDE SEQUENCE [LARGE SCALE GENOMIC DNA]</scope>
    <source>
        <strain evidence="1 2">cv. IRGC 96717</strain>
    </source>
</reference>
<dbReference type="Gramene" id="ORGLA01G0120700.1">
    <property type="protein sequence ID" value="ORGLA01G0120700.1"/>
    <property type="gene ID" value="ORGLA01G0120700"/>
</dbReference>
<sequence length="83" mass="9202">MLLRTSLVSRMERPSVSRSRTTLVSSASLRALDCSSMLLASMSNHDAMPCSYVPVPLPVTACSTMVCENQSGLYMYLHNRIFQ</sequence>
<accession>I1NMW7</accession>